<dbReference type="EMBL" id="DRZI01000290">
    <property type="protein sequence ID" value="HHP82361.1"/>
    <property type="molecule type" value="Genomic_DNA"/>
</dbReference>
<protein>
    <recommendedName>
        <fullName evidence="3">DUF4203 domain-containing protein</fullName>
    </recommendedName>
</protein>
<keyword evidence="1" id="KW-0472">Membrane</keyword>
<feature type="transmembrane region" description="Helical" evidence="1">
    <location>
        <begin position="6"/>
        <end position="27"/>
    </location>
</feature>
<evidence type="ECO:0008006" key="3">
    <source>
        <dbReference type="Google" id="ProtNLM"/>
    </source>
</evidence>
<feature type="transmembrane region" description="Helical" evidence="1">
    <location>
        <begin position="108"/>
        <end position="135"/>
    </location>
</feature>
<feature type="transmembrane region" description="Helical" evidence="1">
    <location>
        <begin position="147"/>
        <end position="168"/>
    </location>
</feature>
<proteinExistence type="predicted"/>
<evidence type="ECO:0000256" key="1">
    <source>
        <dbReference type="SAM" id="Phobius"/>
    </source>
</evidence>
<accession>A0A7C5XID1</accession>
<organism evidence="2">
    <name type="scientific">Ignisphaera aggregans</name>
    <dbReference type="NCBI Taxonomy" id="334771"/>
    <lineage>
        <taxon>Archaea</taxon>
        <taxon>Thermoproteota</taxon>
        <taxon>Thermoprotei</taxon>
        <taxon>Desulfurococcales</taxon>
        <taxon>Desulfurococcaceae</taxon>
        <taxon>Ignisphaera</taxon>
    </lineage>
</organism>
<gene>
    <name evidence="2" type="ORF">ENM84_06830</name>
</gene>
<keyword evidence="1" id="KW-0812">Transmembrane</keyword>
<comment type="caution">
    <text evidence="2">The sequence shown here is derived from an EMBL/GenBank/DDBJ whole genome shotgun (WGS) entry which is preliminary data.</text>
</comment>
<keyword evidence="1" id="KW-1133">Transmembrane helix</keyword>
<evidence type="ECO:0000313" key="2">
    <source>
        <dbReference type="EMBL" id="HHP82361.1"/>
    </source>
</evidence>
<feature type="transmembrane region" description="Helical" evidence="1">
    <location>
        <begin position="34"/>
        <end position="54"/>
    </location>
</feature>
<name>A0A7C5XID1_9CREN</name>
<feature type="transmembrane region" description="Helical" evidence="1">
    <location>
        <begin position="60"/>
        <end position="87"/>
    </location>
</feature>
<dbReference type="AlphaFoldDB" id="A0A7C5XID1"/>
<sequence>MYLDSGVFIDVPAYVIATVFGVVLCFWGVQLSRFIASIVFAAILSYITYSYSYAVFRSVALSIIFMLIAIGIGFVIGFVFFKVALSLSFGYTIASIILRDFIGSRETALLIVLTIIFAILIYVLSTYLLALLFVATGSSLIYRSLTVLGLQTIPSIVIVLIIAIAGLYNQIKRHI</sequence>
<reference evidence="2" key="1">
    <citation type="journal article" date="2020" name="mSystems">
        <title>Genome- and Community-Level Interaction Insights into Carbon Utilization and Element Cycling Functions of Hydrothermarchaeota in Hydrothermal Sediment.</title>
        <authorList>
            <person name="Zhou Z."/>
            <person name="Liu Y."/>
            <person name="Xu W."/>
            <person name="Pan J."/>
            <person name="Luo Z.H."/>
            <person name="Li M."/>
        </authorList>
    </citation>
    <scope>NUCLEOTIDE SEQUENCE [LARGE SCALE GENOMIC DNA]</scope>
    <source>
        <strain evidence="2">SpSt-1121</strain>
    </source>
</reference>